<feature type="compositionally biased region" description="Polar residues" evidence="3">
    <location>
        <begin position="394"/>
        <end position="415"/>
    </location>
</feature>
<feature type="region of interest" description="Disordered" evidence="3">
    <location>
        <begin position="1033"/>
        <end position="1124"/>
    </location>
</feature>
<feature type="compositionally biased region" description="Polar residues" evidence="3">
    <location>
        <begin position="593"/>
        <end position="602"/>
    </location>
</feature>
<feature type="region of interest" description="Disordered" evidence="3">
    <location>
        <begin position="916"/>
        <end position="939"/>
    </location>
</feature>
<feature type="compositionally biased region" description="Polar residues" evidence="3">
    <location>
        <begin position="829"/>
        <end position="840"/>
    </location>
</feature>
<sequence>MLTVPHHPLRSHRSHLSPPSTALANTTYPSRRSGLESLRSVSSTHLPSGGQTDDLNGRDSPDPDDFYRQTGPLSAPLKEGFGDVLGARHNMATAPSLNDRVSAGPANALSLDPVRTRRPIPPRSVSDSPGAGSLSVRPSMRSRTRQPSFKELVNKFNNNSDEVLPLPAVSRSTSRTASPTGSDHGSELSNPLYKRRPLPLHHEEPFEDTSWNTNNPRLQLELAPSPSSPQIEQLPRNATGIVPPPLHQRVSDSHPRRPLFGELLTLNTQLDNSGLGIPAHLRRRGSDGSIASPNPAFLDPGNPATSFRTPLTPTAWYLGHANSLEAVQPGVNKNIGHRRSRSDFASPSESLADPWNPDMAVSVPLQQGKPGDGSPTSPNSRSRIPISSHRRNSGSGSEPHSPTVNLTFSGRSSTIPLAPKGTSRLPKPASPTRVTEDAAPSFAMTARGRRDVASGRTRHTVSDRSQLLQAYVSAPPPKKSPPLRSSRPRQTVSVAGPPGGSTPRSPDIGRRLSSLQKVADRTADRGHRRPRQLPELSNVDLETRRQRIQQAFNRTVQENERKEEEAAELRRRTRVDLVAPEGLPEDDEEDQTKTPSTTTNHIPLSSEMATTVATSTEVPVVDVKEPHTVPQLHLNTDVFSENNPHTAMDSPTLGLPDGASPRTLSNGVEGLRASDSPAPNSASSDHTHFDLEPQTHLITRKPSAAEAHRSLLTQIMQIRESSSSSEDECDEQDCSLSETEDDKDSVQVMIRGQTYFRTSSSVNAEEAQSALRHAQPVTGNPPDHRWSMSSWSSSVQNQESSNDDHCDEEDSGDDLIPQRPTTSKEETPSESCSAVSTRPASFTDDEHGDGPVQDLGVTGPSTMETAQFNAASFFATPPSLAKKGKWDSRRATQLYLEQLTQGRTADLGLAATMASPRYPQVRPPPPSSMPRGPAALRQPEHIPRPMESRRQDMRVPSMLVEDPEENLANEPVVVPRIQDPRVNAIRQSNAASLIGPDDWEDASPSIMDWMSVAAEDGGLTPAQERTDFINEGLGLSGAQTSPQPQASPHDPLTAPNNAHIQPQLMQDQHLPSSERESSEDSTLRHTTDYGQSEKAANSSVTSLTPSAEHPPKSSPSPEQRRLKQRRHVIKELVDTEYTFTRDMRVVEDIYKGTSGSCLDLSPEDVRTLFGNSADVVQFSQSFQDSLKQAARSVYVMPKSQRWSSKRGNRPAAPADEEEQATSGSGISDYDKDCATLIGEAFVMHIPQMEKVYAEYLKNYEAANQKLQTLQRNPKVEIWLKECRDWAADLTTAWNLDALLIKPMQRFLKYPLLLSQLLDATLDDHPDYTQLVNARTELTAISVRINDMKKRADVVGKVVGRKRNQSDVRAGLSKAFGRRTEKFRQQVGMSDLFEDKEYDLLYQNFGSAFFHLQLVMRDVQNYTLEASNYMRQLNEFILSIEAVMNVSPSNYPELESKWRQFKAAMKDCNVVLLPEHLSIVSETIIQPMVILLKLHEGPQRLMKKREKRLLDYTRYKALQTRGDKPDKKTTEQGEQFIALNDTLKEELPKLYDLTSKLMEACLLRLAQSQTTWWGLMQKKIQPHVDIFPDGFEDVIPEWTSDWTFAEAQLYSLGICNGSIRADTSNMSNFNTPQQGGGVSSPRQASISSARRTSTANSSTHRKSVAEDSPKVSQDFGGVSGLFQSPRVDSSSAASRHRSGSTFSGRGPLDSPNTSRNLQHVTEVQPQPQPQPQQQPPPSSSSSAAGAPHPNSVESFPNLLPALSIEGPFLADILKATGNDSSLNSSRYSGFFSSAMPMSDNPNESESSREFDGHGVKEPQALFTAASLYEFNIDRARREAGYPYLTYVAGEIFDIIGEKGELWLARNQDDSTHQVGWIWNKHFAKLSS</sequence>
<feature type="compositionally biased region" description="Low complexity" evidence="3">
    <location>
        <begin position="673"/>
        <end position="684"/>
    </location>
</feature>
<dbReference type="PROSITE" id="PS50010">
    <property type="entry name" value="DH_2"/>
    <property type="match status" value="1"/>
</dbReference>
<reference evidence="5" key="1">
    <citation type="journal article" date="2023" name="IMA Fungus">
        <title>Comparative genomic study of the Penicillium genus elucidates a diverse pangenome and 15 lateral gene transfer events.</title>
        <authorList>
            <person name="Petersen C."/>
            <person name="Sorensen T."/>
            <person name="Nielsen M.R."/>
            <person name="Sondergaard T.E."/>
            <person name="Sorensen J.L."/>
            <person name="Fitzpatrick D.A."/>
            <person name="Frisvad J.C."/>
            <person name="Nielsen K.L."/>
        </authorList>
    </citation>
    <scope>NUCLEOTIDE SEQUENCE</scope>
    <source>
        <strain evidence="5">IBT 17514</strain>
    </source>
</reference>
<proteinExistence type="predicted"/>
<reference evidence="5" key="2">
    <citation type="submission" date="2023-01" db="EMBL/GenBank/DDBJ databases">
        <authorList>
            <person name="Petersen C."/>
        </authorList>
    </citation>
    <scope>NUCLEOTIDE SEQUENCE</scope>
    <source>
        <strain evidence="5">IBT 17514</strain>
    </source>
</reference>
<dbReference type="PANTHER" id="PTHR22834">
    <property type="entry name" value="NUCLEAR FUSION PROTEIN FUS2"/>
    <property type="match status" value="1"/>
</dbReference>
<feature type="compositionally biased region" description="Acidic residues" evidence="3">
    <location>
        <begin position="725"/>
        <end position="743"/>
    </location>
</feature>
<feature type="region of interest" description="Disordered" evidence="3">
    <location>
        <begin position="333"/>
        <end position="542"/>
    </location>
</feature>
<organism evidence="5 6">
    <name type="scientific">Penicillium malachiteum</name>
    <dbReference type="NCBI Taxonomy" id="1324776"/>
    <lineage>
        <taxon>Eukaryota</taxon>
        <taxon>Fungi</taxon>
        <taxon>Dikarya</taxon>
        <taxon>Ascomycota</taxon>
        <taxon>Pezizomycotina</taxon>
        <taxon>Eurotiomycetes</taxon>
        <taxon>Eurotiomycetidae</taxon>
        <taxon>Eurotiales</taxon>
        <taxon>Aspergillaceae</taxon>
        <taxon>Penicillium</taxon>
    </lineage>
</organism>
<keyword evidence="6" id="KW-1185">Reference proteome</keyword>
<feature type="region of interest" description="Disordered" evidence="3">
    <location>
        <begin position="160"/>
        <end position="193"/>
    </location>
</feature>
<dbReference type="CDD" id="cd00160">
    <property type="entry name" value="RhoGEF"/>
    <property type="match status" value="1"/>
</dbReference>
<feature type="region of interest" description="Disordered" evidence="3">
    <location>
        <begin position="1"/>
        <end position="81"/>
    </location>
</feature>
<accession>A0AAD6HLX4</accession>
<dbReference type="SUPFAM" id="SSF48065">
    <property type="entry name" value="DBL homology domain (DH-domain)"/>
    <property type="match status" value="1"/>
</dbReference>
<feature type="compositionally biased region" description="Polar residues" evidence="3">
    <location>
        <begin position="1088"/>
        <end position="1105"/>
    </location>
</feature>
<feature type="compositionally biased region" description="Pro residues" evidence="3">
    <location>
        <begin position="1725"/>
        <end position="1737"/>
    </location>
</feature>
<feature type="region of interest" description="Disordered" evidence="3">
    <location>
        <begin position="636"/>
        <end position="688"/>
    </location>
</feature>
<feature type="region of interest" description="Disordered" evidence="3">
    <location>
        <begin position="1199"/>
        <end position="1226"/>
    </location>
</feature>
<dbReference type="InterPro" id="IPR027267">
    <property type="entry name" value="AH/BAR_dom_sf"/>
</dbReference>
<evidence type="ECO:0000256" key="2">
    <source>
        <dbReference type="SAM" id="Coils"/>
    </source>
</evidence>
<dbReference type="EMBL" id="JAQJAN010000006">
    <property type="protein sequence ID" value="KAJ5727206.1"/>
    <property type="molecule type" value="Genomic_DNA"/>
</dbReference>
<gene>
    <name evidence="5" type="ORF">N7493_005026</name>
</gene>
<evidence type="ECO:0000313" key="5">
    <source>
        <dbReference type="EMBL" id="KAJ5727206.1"/>
    </source>
</evidence>
<dbReference type="Pfam" id="PF03114">
    <property type="entry name" value="BAR"/>
    <property type="match status" value="1"/>
</dbReference>
<keyword evidence="2" id="KW-0175">Coiled coil</keyword>
<feature type="compositionally biased region" description="Basic and acidic residues" evidence="3">
    <location>
        <begin position="557"/>
        <end position="570"/>
    </location>
</feature>
<feature type="region of interest" description="Disordered" evidence="3">
    <location>
        <begin position="719"/>
        <end position="745"/>
    </location>
</feature>
<feature type="compositionally biased region" description="Polar residues" evidence="3">
    <location>
        <begin position="170"/>
        <end position="189"/>
    </location>
</feature>
<dbReference type="CDD" id="cd07589">
    <property type="entry name" value="BAR_DNMBP"/>
    <property type="match status" value="1"/>
</dbReference>
<evidence type="ECO:0000256" key="3">
    <source>
        <dbReference type="SAM" id="MobiDB-lite"/>
    </source>
</evidence>
<dbReference type="GO" id="GO:0032955">
    <property type="term" value="P:regulation of division septum assembly"/>
    <property type="evidence" value="ECO:0007669"/>
    <property type="project" value="TreeGrafter"/>
</dbReference>
<dbReference type="PANTHER" id="PTHR22834:SF20">
    <property type="entry name" value="SH3 DOMAIN-CONTAINING PROTEIN"/>
    <property type="match status" value="1"/>
</dbReference>
<evidence type="ECO:0000259" key="4">
    <source>
        <dbReference type="PROSITE" id="PS50010"/>
    </source>
</evidence>
<feature type="region of interest" description="Disordered" evidence="3">
    <location>
        <begin position="1624"/>
        <end position="1753"/>
    </location>
</feature>
<dbReference type="SUPFAM" id="SSF103657">
    <property type="entry name" value="BAR/IMD domain-like"/>
    <property type="match status" value="1"/>
</dbReference>
<dbReference type="Proteomes" id="UP001215712">
    <property type="component" value="Unassembled WGS sequence"/>
</dbReference>
<dbReference type="GO" id="GO:0005737">
    <property type="term" value="C:cytoplasm"/>
    <property type="evidence" value="ECO:0007669"/>
    <property type="project" value="InterPro"/>
</dbReference>
<evidence type="ECO:0000313" key="6">
    <source>
        <dbReference type="Proteomes" id="UP001215712"/>
    </source>
</evidence>
<name>A0AAD6HLX4_9EURO</name>
<feature type="compositionally biased region" description="Basic and acidic residues" evidence="3">
    <location>
        <begin position="55"/>
        <end position="67"/>
    </location>
</feature>
<feature type="compositionally biased region" description="Polar residues" evidence="3">
    <location>
        <begin position="1037"/>
        <end position="1046"/>
    </location>
</feature>
<evidence type="ECO:0000256" key="1">
    <source>
        <dbReference type="ARBA" id="ARBA00022658"/>
    </source>
</evidence>
<dbReference type="SMART" id="SM00325">
    <property type="entry name" value="RhoGEF"/>
    <property type="match status" value="1"/>
</dbReference>
<protein>
    <recommendedName>
        <fullName evidence="4">DH domain-containing protein</fullName>
    </recommendedName>
</protein>
<feature type="compositionally biased region" description="Low complexity" evidence="3">
    <location>
        <begin position="374"/>
        <end position="387"/>
    </location>
</feature>
<feature type="compositionally biased region" description="Polar residues" evidence="3">
    <location>
        <begin position="1709"/>
        <end position="1722"/>
    </location>
</feature>
<dbReference type="Gene3D" id="1.20.1270.60">
    <property type="entry name" value="Arfaptin homology (AH) domain/BAR domain"/>
    <property type="match status" value="1"/>
</dbReference>
<dbReference type="InterPro" id="IPR051492">
    <property type="entry name" value="Dynamin-Rho_GEF"/>
</dbReference>
<dbReference type="FunFam" id="1.20.900.10:FF:000053">
    <property type="entry name" value="Rho guanyl nucleotide exchange factor, putative"/>
    <property type="match status" value="1"/>
</dbReference>
<feature type="compositionally biased region" description="Polar residues" evidence="3">
    <location>
        <begin position="1054"/>
        <end position="1071"/>
    </location>
</feature>
<dbReference type="SMART" id="SM00721">
    <property type="entry name" value="BAR"/>
    <property type="match status" value="1"/>
</dbReference>
<feature type="region of interest" description="Disordered" evidence="3">
    <location>
        <begin position="96"/>
        <end position="145"/>
    </location>
</feature>
<dbReference type="GO" id="GO:0031991">
    <property type="term" value="P:regulation of actomyosin contractile ring contraction"/>
    <property type="evidence" value="ECO:0007669"/>
    <property type="project" value="TreeGrafter"/>
</dbReference>
<feature type="compositionally biased region" description="Low complexity" evidence="3">
    <location>
        <begin position="1641"/>
        <end position="1657"/>
    </location>
</feature>
<keyword evidence="1" id="KW-0344">Guanine-nucleotide releasing factor</keyword>
<comment type="caution">
    <text evidence="5">The sequence shown here is derived from an EMBL/GenBank/DDBJ whole genome shotgun (WGS) entry which is preliminary data.</text>
</comment>
<feature type="coiled-coil region" evidence="2">
    <location>
        <begin position="1245"/>
        <end position="1272"/>
    </location>
</feature>
<dbReference type="Pfam" id="PF00621">
    <property type="entry name" value="RhoGEF"/>
    <property type="match status" value="1"/>
</dbReference>
<feature type="region of interest" description="Disordered" evidence="3">
    <location>
        <begin position="278"/>
        <end position="306"/>
    </location>
</feature>
<feature type="compositionally biased region" description="Polar residues" evidence="3">
    <location>
        <begin position="636"/>
        <end position="645"/>
    </location>
</feature>
<feature type="compositionally biased region" description="Low complexity" evidence="3">
    <location>
        <begin position="787"/>
        <end position="800"/>
    </location>
</feature>
<feature type="region of interest" description="Disordered" evidence="3">
    <location>
        <begin position="555"/>
        <end position="602"/>
    </location>
</feature>
<feature type="compositionally biased region" description="Basic and acidic residues" evidence="3">
    <location>
        <begin position="1072"/>
        <end position="1087"/>
    </location>
</feature>
<dbReference type="InterPro" id="IPR035899">
    <property type="entry name" value="DBL_dom_sf"/>
</dbReference>
<dbReference type="InterPro" id="IPR000219">
    <property type="entry name" value="DH_dom"/>
</dbReference>
<feature type="region of interest" description="Disordered" evidence="3">
    <location>
        <begin position="766"/>
        <end position="860"/>
    </location>
</feature>
<dbReference type="Gene3D" id="1.20.900.10">
    <property type="entry name" value="Dbl homology (DH) domain"/>
    <property type="match status" value="1"/>
</dbReference>
<feature type="compositionally biased region" description="Polar residues" evidence="3">
    <location>
        <begin position="39"/>
        <end position="54"/>
    </location>
</feature>
<dbReference type="GO" id="GO:0005085">
    <property type="term" value="F:guanyl-nucleotide exchange factor activity"/>
    <property type="evidence" value="ECO:0007669"/>
    <property type="project" value="UniProtKB-KW"/>
</dbReference>
<feature type="domain" description="DH" evidence="4">
    <location>
        <begin position="1124"/>
        <end position="1347"/>
    </location>
</feature>
<dbReference type="InterPro" id="IPR004148">
    <property type="entry name" value="BAR_dom"/>
</dbReference>